<organism evidence="2 3">
    <name type="scientific">Apolygus lucorum</name>
    <name type="common">Small green plant bug</name>
    <name type="synonym">Lygocoris lucorum</name>
    <dbReference type="NCBI Taxonomy" id="248454"/>
    <lineage>
        <taxon>Eukaryota</taxon>
        <taxon>Metazoa</taxon>
        <taxon>Ecdysozoa</taxon>
        <taxon>Arthropoda</taxon>
        <taxon>Hexapoda</taxon>
        <taxon>Insecta</taxon>
        <taxon>Pterygota</taxon>
        <taxon>Neoptera</taxon>
        <taxon>Paraneoptera</taxon>
        <taxon>Hemiptera</taxon>
        <taxon>Heteroptera</taxon>
        <taxon>Panheteroptera</taxon>
        <taxon>Cimicomorpha</taxon>
        <taxon>Miridae</taxon>
        <taxon>Mirini</taxon>
        <taxon>Apolygus</taxon>
    </lineage>
</organism>
<dbReference type="EMBL" id="WIXP02000007">
    <property type="protein sequence ID" value="KAF6208121.1"/>
    <property type="molecule type" value="Genomic_DNA"/>
</dbReference>
<gene>
    <name evidence="2" type="ORF">GE061_016571</name>
</gene>
<dbReference type="Proteomes" id="UP000466442">
    <property type="component" value="Unassembled WGS sequence"/>
</dbReference>
<dbReference type="AlphaFoldDB" id="A0A6A4K2Z0"/>
<protein>
    <submittedName>
        <fullName evidence="2">Uncharacterized protein</fullName>
    </submittedName>
</protein>
<feature type="compositionally biased region" description="Basic and acidic residues" evidence="1">
    <location>
        <begin position="39"/>
        <end position="66"/>
    </location>
</feature>
<sequence>MSLPGGIELEEGEIEECNRRGRRSSTSEDRDNTYMPHSGQEEPHDLENGDIQRDSRRYHSSDEHHAISMMEDQGGQPGPSSAFHIPGLAELVEAVATYWIF</sequence>
<evidence type="ECO:0000313" key="3">
    <source>
        <dbReference type="Proteomes" id="UP000466442"/>
    </source>
</evidence>
<reference evidence="2" key="1">
    <citation type="journal article" date="2021" name="Mol. Ecol. Resour.">
        <title>Apolygus lucorum genome provides insights into omnivorousness and mesophyll feeding.</title>
        <authorList>
            <person name="Liu Y."/>
            <person name="Liu H."/>
            <person name="Wang H."/>
            <person name="Huang T."/>
            <person name="Liu B."/>
            <person name="Yang B."/>
            <person name="Yin L."/>
            <person name="Li B."/>
            <person name="Zhang Y."/>
            <person name="Zhang S."/>
            <person name="Jiang F."/>
            <person name="Zhang X."/>
            <person name="Ren Y."/>
            <person name="Wang B."/>
            <person name="Wang S."/>
            <person name="Lu Y."/>
            <person name="Wu K."/>
            <person name="Fan W."/>
            <person name="Wang G."/>
        </authorList>
    </citation>
    <scope>NUCLEOTIDE SEQUENCE</scope>
    <source>
        <strain evidence="2">12Hb</strain>
    </source>
</reference>
<accession>A0A6A4K2Z0</accession>
<feature type="region of interest" description="Disordered" evidence="1">
    <location>
        <begin position="1"/>
        <end position="82"/>
    </location>
</feature>
<evidence type="ECO:0000256" key="1">
    <source>
        <dbReference type="SAM" id="MobiDB-lite"/>
    </source>
</evidence>
<proteinExistence type="predicted"/>
<keyword evidence="3" id="KW-1185">Reference proteome</keyword>
<comment type="caution">
    <text evidence="2">The sequence shown here is derived from an EMBL/GenBank/DDBJ whole genome shotgun (WGS) entry which is preliminary data.</text>
</comment>
<name>A0A6A4K2Z0_APOLU</name>
<evidence type="ECO:0000313" key="2">
    <source>
        <dbReference type="EMBL" id="KAF6208121.1"/>
    </source>
</evidence>